<organism evidence="1 2">
    <name type="scientific">Panagrolaimus superbus</name>
    <dbReference type="NCBI Taxonomy" id="310955"/>
    <lineage>
        <taxon>Eukaryota</taxon>
        <taxon>Metazoa</taxon>
        <taxon>Ecdysozoa</taxon>
        <taxon>Nematoda</taxon>
        <taxon>Chromadorea</taxon>
        <taxon>Rhabditida</taxon>
        <taxon>Tylenchina</taxon>
        <taxon>Panagrolaimomorpha</taxon>
        <taxon>Panagrolaimoidea</taxon>
        <taxon>Panagrolaimidae</taxon>
        <taxon>Panagrolaimus</taxon>
    </lineage>
</organism>
<dbReference type="WBParaSite" id="PSU_v2.g17912.t1">
    <property type="protein sequence ID" value="PSU_v2.g17912.t1"/>
    <property type="gene ID" value="PSU_v2.g17912"/>
</dbReference>
<dbReference type="AlphaFoldDB" id="A0A914YGK0"/>
<dbReference type="Gene3D" id="3.90.550.10">
    <property type="entry name" value="Spore Coat Polysaccharide Biosynthesis Protein SpsA, Chain A"/>
    <property type="match status" value="1"/>
</dbReference>
<evidence type="ECO:0000313" key="2">
    <source>
        <dbReference type="WBParaSite" id="PSU_v2.g17912.t1"/>
    </source>
</evidence>
<accession>A0A914YGK0</accession>
<dbReference type="Proteomes" id="UP000887577">
    <property type="component" value="Unplaced"/>
</dbReference>
<dbReference type="PANTHER" id="PTHR31562">
    <property type="entry name" value="PROTEIN CBG18972"/>
    <property type="match status" value="1"/>
</dbReference>
<evidence type="ECO:0000313" key="1">
    <source>
        <dbReference type="Proteomes" id="UP000887577"/>
    </source>
</evidence>
<name>A0A914YGK0_9BILA</name>
<dbReference type="InterPro" id="IPR004988">
    <property type="entry name" value="DUF273"/>
</dbReference>
<keyword evidence="1" id="KW-1185">Reference proteome</keyword>
<protein>
    <submittedName>
        <fullName evidence="2">Uncharacterized protein</fullName>
    </submittedName>
</protein>
<dbReference type="PANTHER" id="PTHR31562:SF9">
    <property type="entry name" value="GLYCOSYLTRANSFERASE FAMILY 8 PROTEIN"/>
    <property type="match status" value="1"/>
</dbReference>
<proteinExistence type="predicted"/>
<dbReference type="Pfam" id="PF03314">
    <property type="entry name" value="DUF273"/>
    <property type="match status" value="1"/>
</dbReference>
<dbReference type="InterPro" id="IPR029044">
    <property type="entry name" value="Nucleotide-diphossugar_trans"/>
</dbReference>
<reference evidence="2" key="1">
    <citation type="submission" date="2022-11" db="UniProtKB">
        <authorList>
            <consortium name="WormBaseParasite"/>
        </authorList>
    </citation>
    <scope>IDENTIFICATION</scope>
</reference>
<sequence>MQQFLFEEILNSIFQTNETIIISSAILPRNQTTDIGILIVVDEKTNLNEYWQALASVECYAAIHGYGFQLVKINDYWKSQCDNKNIKFLRHCIASKYLKAHEWTLVLTPDTGIVNPHQLIEDFIVEKNADIIFYDQIFNWEISSNSYFAQNSTFAVQFLMKFSEFENNLSESFHGRDDVAIYVSVC</sequence>